<reference evidence="22" key="2">
    <citation type="submission" date="2020-09" db="EMBL/GenBank/DDBJ databases">
        <authorList>
            <person name="Sun Q."/>
            <person name="Kim S."/>
        </authorList>
    </citation>
    <scope>NUCLEOTIDE SEQUENCE</scope>
    <source>
        <strain evidence="22">KCTC 12113</strain>
    </source>
</reference>
<comment type="catalytic activity">
    <reaction evidence="2 18 19">
        <text>(6R)-NADPHX = (6S)-NADPHX</text>
        <dbReference type="Rhea" id="RHEA:32227"/>
        <dbReference type="ChEBI" id="CHEBI:64076"/>
        <dbReference type="ChEBI" id="CHEBI:64077"/>
        <dbReference type="EC" id="5.1.99.6"/>
    </reaction>
</comment>
<keyword evidence="6 17" id="KW-0547">Nucleotide-binding</keyword>
<evidence type="ECO:0000256" key="1">
    <source>
        <dbReference type="ARBA" id="ARBA00000013"/>
    </source>
</evidence>
<dbReference type="PROSITE" id="PS01050">
    <property type="entry name" value="YJEF_C_2"/>
    <property type="match status" value="1"/>
</dbReference>
<dbReference type="GO" id="GO:0046496">
    <property type="term" value="P:nicotinamide nucleotide metabolic process"/>
    <property type="evidence" value="ECO:0007669"/>
    <property type="project" value="UniProtKB-UniRule"/>
</dbReference>
<proteinExistence type="inferred from homology"/>
<dbReference type="GO" id="GO:0005524">
    <property type="term" value="F:ATP binding"/>
    <property type="evidence" value="ECO:0007669"/>
    <property type="project" value="UniProtKB-UniRule"/>
</dbReference>
<evidence type="ECO:0000256" key="6">
    <source>
        <dbReference type="ARBA" id="ARBA00022741"/>
    </source>
</evidence>
<keyword evidence="23" id="KW-1185">Reference proteome</keyword>
<evidence type="ECO:0000256" key="10">
    <source>
        <dbReference type="ARBA" id="ARBA00023027"/>
    </source>
</evidence>
<comment type="cofactor">
    <cofactor evidence="18 19">
        <name>K(+)</name>
        <dbReference type="ChEBI" id="CHEBI:29103"/>
    </cofactor>
    <text evidence="18 19">Binds 1 potassium ion per subunit.</text>
</comment>
<feature type="binding site" evidence="17">
    <location>
        <position position="262"/>
    </location>
    <ligand>
        <name>(6S)-NADPHX</name>
        <dbReference type="ChEBI" id="CHEBI:64076"/>
    </ligand>
</feature>
<dbReference type="GO" id="GO:0046872">
    <property type="term" value="F:metal ion binding"/>
    <property type="evidence" value="ECO:0007669"/>
    <property type="project" value="UniProtKB-UniRule"/>
</dbReference>
<evidence type="ECO:0000256" key="11">
    <source>
        <dbReference type="ARBA" id="ARBA00023235"/>
    </source>
</evidence>
<evidence type="ECO:0000313" key="23">
    <source>
        <dbReference type="Proteomes" id="UP000634668"/>
    </source>
</evidence>
<dbReference type="Gene3D" id="3.40.1190.20">
    <property type="match status" value="1"/>
</dbReference>
<dbReference type="NCBIfam" id="TIGR00196">
    <property type="entry name" value="yjeF_cterm"/>
    <property type="match status" value="1"/>
</dbReference>
<comment type="similarity">
    <text evidence="4 19">In the C-terminal section; belongs to the NnrD/CARKD family.</text>
</comment>
<evidence type="ECO:0000256" key="19">
    <source>
        <dbReference type="PIRNR" id="PIRNR017184"/>
    </source>
</evidence>
<dbReference type="InterPro" id="IPR030677">
    <property type="entry name" value="Nnr"/>
</dbReference>
<dbReference type="HAMAP" id="MF_01965">
    <property type="entry name" value="NADHX_dehydratase"/>
    <property type="match status" value="1"/>
</dbReference>
<feature type="binding site" evidence="17">
    <location>
        <position position="439"/>
    </location>
    <ligand>
        <name>AMP</name>
        <dbReference type="ChEBI" id="CHEBI:456215"/>
    </ligand>
</feature>
<comment type="caution">
    <text evidence="22">The sequence shown here is derived from an EMBL/GenBank/DDBJ whole genome shotgun (WGS) entry which is preliminary data.</text>
</comment>
<evidence type="ECO:0000256" key="16">
    <source>
        <dbReference type="ARBA" id="ARBA00049209"/>
    </source>
</evidence>
<comment type="similarity">
    <text evidence="17">Belongs to the NnrD/CARKD family.</text>
</comment>
<dbReference type="Pfam" id="PF03853">
    <property type="entry name" value="YjeF_N"/>
    <property type="match status" value="1"/>
</dbReference>
<dbReference type="EMBL" id="BMWP01000010">
    <property type="protein sequence ID" value="GGW32848.1"/>
    <property type="molecule type" value="Genomic_DNA"/>
</dbReference>
<keyword evidence="12 17" id="KW-0456">Lyase</keyword>
<dbReference type="HAMAP" id="MF_01966">
    <property type="entry name" value="NADHX_epimerase"/>
    <property type="match status" value="1"/>
</dbReference>
<accession>A0A918ML77</accession>
<dbReference type="SUPFAM" id="SSF64153">
    <property type="entry name" value="YjeF N-terminal domain-like"/>
    <property type="match status" value="1"/>
</dbReference>
<dbReference type="PIRSF" id="PIRSF017184">
    <property type="entry name" value="Nnr"/>
    <property type="match status" value="1"/>
</dbReference>
<feature type="binding site" evidence="18">
    <location>
        <begin position="58"/>
        <end position="62"/>
    </location>
    <ligand>
        <name>(6S)-NADPHX</name>
        <dbReference type="ChEBI" id="CHEBI:64076"/>
    </ligand>
</feature>
<dbReference type="InterPro" id="IPR004443">
    <property type="entry name" value="YjeF_N_dom"/>
</dbReference>
<comment type="function">
    <text evidence="17">Catalyzes the dehydration of the S-form of NAD(P)HX at the expense of ADP, which is converted to AMP. Together with NAD(P)HX epimerase, which catalyzes the epimerization of the S- and R-forms, the enzyme allows the repair of both epimers of NAD(P)HX, a damaged form of NAD(P)H that is a result of enzymatic or heat-dependent hydration.</text>
</comment>
<evidence type="ECO:0000256" key="18">
    <source>
        <dbReference type="HAMAP-Rule" id="MF_01966"/>
    </source>
</evidence>
<dbReference type="EC" id="4.2.1.136" evidence="19"/>
<keyword evidence="9 18" id="KW-0630">Potassium</keyword>
<gene>
    <name evidence="17" type="primary">nnrD</name>
    <name evidence="18" type="synonym">nnrE</name>
    <name evidence="22" type="ORF">GCM10007383_17250</name>
</gene>
<dbReference type="InterPro" id="IPR017953">
    <property type="entry name" value="Carbohydrate_kinase_pred_CS"/>
</dbReference>
<feature type="binding site" evidence="18">
    <location>
        <position position="59"/>
    </location>
    <ligand>
        <name>K(+)</name>
        <dbReference type="ChEBI" id="CHEBI:29103"/>
    </ligand>
</feature>
<comment type="function">
    <text evidence="18">Catalyzes the epimerization of the S- and R-forms of NAD(P)HX, a damaged form of NAD(P)H that is a result of enzymatic or heat-dependent hydration. This is a prerequisite for the S-specific NAD(P)H-hydrate dehydratase to allow the repair of both epimers of NAD(P)HX.</text>
</comment>
<dbReference type="PROSITE" id="PS51385">
    <property type="entry name" value="YJEF_N"/>
    <property type="match status" value="1"/>
</dbReference>
<evidence type="ECO:0000313" key="22">
    <source>
        <dbReference type="EMBL" id="GGW32848.1"/>
    </source>
</evidence>
<evidence type="ECO:0000256" key="9">
    <source>
        <dbReference type="ARBA" id="ARBA00022958"/>
    </source>
</evidence>
<comment type="cofactor">
    <cofactor evidence="17">
        <name>Mg(2+)</name>
        <dbReference type="ChEBI" id="CHEBI:18420"/>
    </cofactor>
</comment>
<keyword evidence="11 18" id="KW-0413">Isomerase</keyword>
<protein>
    <recommendedName>
        <fullName evidence="19">Bifunctional NAD(P)H-hydrate repair enzyme</fullName>
    </recommendedName>
    <alternativeName>
        <fullName evidence="19">Nicotinamide nucleotide repair protein</fullName>
    </alternativeName>
    <domain>
        <recommendedName>
            <fullName evidence="19">ADP-dependent (S)-NAD(P)H-hydrate dehydratase</fullName>
            <ecNumber evidence="19">4.2.1.136</ecNumber>
        </recommendedName>
        <alternativeName>
            <fullName evidence="19">ADP-dependent NAD(P)HX dehydratase</fullName>
        </alternativeName>
    </domain>
    <domain>
        <recommendedName>
            <fullName evidence="19">NAD(P)H-hydrate epimerase</fullName>
            <ecNumber evidence="19">5.1.99.6</ecNumber>
        </recommendedName>
    </domain>
</protein>
<feature type="domain" description="YjeF C-terminal" evidence="20">
    <location>
        <begin position="227"/>
        <end position="499"/>
    </location>
</feature>
<comment type="similarity">
    <text evidence="18">Belongs to the NnrE/AIBP family.</text>
</comment>
<comment type="catalytic activity">
    <reaction evidence="15 17 19">
        <text>(6S)-NADHX + ADP = AMP + phosphate + NADH + H(+)</text>
        <dbReference type="Rhea" id="RHEA:32223"/>
        <dbReference type="ChEBI" id="CHEBI:15378"/>
        <dbReference type="ChEBI" id="CHEBI:43474"/>
        <dbReference type="ChEBI" id="CHEBI:57945"/>
        <dbReference type="ChEBI" id="CHEBI:64074"/>
        <dbReference type="ChEBI" id="CHEBI:456215"/>
        <dbReference type="ChEBI" id="CHEBI:456216"/>
        <dbReference type="EC" id="4.2.1.136"/>
    </reaction>
</comment>
<comment type="similarity">
    <text evidence="3 19">In the N-terminal section; belongs to the NnrE/AIBP family.</text>
</comment>
<evidence type="ECO:0000256" key="13">
    <source>
        <dbReference type="ARBA" id="ARBA00023268"/>
    </source>
</evidence>
<dbReference type="EC" id="5.1.99.6" evidence="19"/>
<evidence type="ECO:0000256" key="4">
    <source>
        <dbReference type="ARBA" id="ARBA00009524"/>
    </source>
</evidence>
<evidence type="ECO:0000256" key="15">
    <source>
        <dbReference type="ARBA" id="ARBA00048238"/>
    </source>
</evidence>
<keyword evidence="10 17" id="KW-0520">NAD</keyword>
<feature type="domain" description="YjeF N-terminal" evidence="21">
    <location>
        <begin position="9"/>
        <end position="217"/>
    </location>
</feature>
<dbReference type="Gene3D" id="3.40.50.10260">
    <property type="entry name" value="YjeF N-terminal domain"/>
    <property type="match status" value="1"/>
</dbReference>
<dbReference type="InterPro" id="IPR029056">
    <property type="entry name" value="Ribokinase-like"/>
</dbReference>
<organism evidence="22 23">
    <name type="scientific">Arenibacter certesii</name>
    <dbReference type="NCBI Taxonomy" id="228955"/>
    <lineage>
        <taxon>Bacteria</taxon>
        <taxon>Pseudomonadati</taxon>
        <taxon>Bacteroidota</taxon>
        <taxon>Flavobacteriia</taxon>
        <taxon>Flavobacteriales</taxon>
        <taxon>Flavobacteriaceae</taxon>
        <taxon>Arenibacter</taxon>
    </lineage>
</organism>
<feature type="binding site" evidence="18">
    <location>
        <position position="162"/>
    </location>
    <ligand>
        <name>K(+)</name>
        <dbReference type="ChEBI" id="CHEBI:29103"/>
    </ligand>
</feature>
<comment type="catalytic activity">
    <reaction evidence="16 17 19">
        <text>(6S)-NADPHX + ADP = AMP + phosphate + NADPH + H(+)</text>
        <dbReference type="Rhea" id="RHEA:32235"/>
        <dbReference type="ChEBI" id="CHEBI:15378"/>
        <dbReference type="ChEBI" id="CHEBI:43474"/>
        <dbReference type="ChEBI" id="CHEBI:57783"/>
        <dbReference type="ChEBI" id="CHEBI:64076"/>
        <dbReference type="ChEBI" id="CHEBI:456215"/>
        <dbReference type="ChEBI" id="CHEBI:456216"/>
        <dbReference type="EC" id="4.2.1.136"/>
    </reaction>
</comment>
<comment type="subunit">
    <text evidence="17">Homotetramer.</text>
</comment>
<feature type="binding site" evidence="18">
    <location>
        <position position="159"/>
    </location>
    <ligand>
        <name>(6S)-NADPHX</name>
        <dbReference type="ChEBI" id="CHEBI:64076"/>
    </ligand>
</feature>
<keyword evidence="13" id="KW-0511">Multifunctional enzyme</keyword>
<dbReference type="PROSITE" id="PS51383">
    <property type="entry name" value="YJEF_C_3"/>
    <property type="match status" value="1"/>
</dbReference>
<keyword evidence="5 18" id="KW-0479">Metal-binding</keyword>
<feature type="binding site" evidence="17">
    <location>
        <position position="323"/>
    </location>
    <ligand>
        <name>(6S)-NADPHX</name>
        <dbReference type="ChEBI" id="CHEBI:64076"/>
    </ligand>
</feature>
<dbReference type="NCBIfam" id="TIGR00197">
    <property type="entry name" value="yjeF_nterm"/>
    <property type="match status" value="1"/>
</dbReference>
<comment type="caution">
    <text evidence="18">Lacks conserved residue(s) required for the propagation of feature annotation.</text>
</comment>
<evidence type="ECO:0000256" key="5">
    <source>
        <dbReference type="ARBA" id="ARBA00022723"/>
    </source>
</evidence>
<dbReference type="Proteomes" id="UP000634668">
    <property type="component" value="Unassembled WGS sequence"/>
</dbReference>
<dbReference type="PANTHER" id="PTHR12592:SF0">
    <property type="entry name" value="ATP-DEPENDENT (S)-NAD(P)H-HYDRATE DEHYDRATASE"/>
    <property type="match status" value="1"/>
</dbReference>
<dbReference type="InterPro" id="IPR036652">
    <property type="entry name" value="YjeF_N_dom_sf"/>
</dbReference>
<dbReference type="RefSeq" id="WP_034234840.1">
    <property type="nucleotide sequence ID" value="NZ_BMWP01000010.1"/>
</dbReference>
<dbReference type="InterPro" id="IPR000631">
    <property type="entry name" value="CARKD"/>
</dbReference>
<evidence type="ECO:0000256" key="3">
    <source>
        <dbReference type="ARBA" id="ARBA00006001"/>
    </source>
</evidence>
<evidence type="ECO:0000256" key="12">
    <source>
        <dbReference type="ARBA" id="ARBA00023239"/>
    </source>
</evidence>
<keyword evidence="7 17" id="KW-0067">ATP-binding</keyword>
<dbReference type="Pfam" id="PF01256">
    <property type="entry name" value="Carb_kinase"/>
    <property type="match status" value="1"/>
</dbReference>
<evidence type="ECO:0000256" key="17">
    <source>
        <dbReference type="HAMAP-Rule" id="MF_01965"/>
    </source>
</evidence>
<dbReference type="SUPFAM" id="SSF53613">
    <property type="entry name" value="Ribokinase-like"/>
    <property type="match status" value="1"/>
</dbReference>
<evidence type="ECO:0000259" key="20">
    <source>
        <dbReference type="PROSITE" id="PS51383"/>
    </source>
</evidence>
<dbReference type="GO" id="GO:0052856">
    <property type="term" value="F:NAD(P)HX epimerase activity"/>
    <property type="evidence" value="ECO:0007669"/>
    <property type="project" value="UniProtKB-UniRule"/>
</dbReference>
<feature type="binding site" evidence="17">
    <location>
        <begin position="411"/>
        <end position="415"/>
    </location>
    <ligand>
        <name>AMP</name>
        <dbReference type="ChEBI" id="CHEBI:456215"/>
    </ligand>
</feature>
<reference evidence="22" key="1">
    <citation type="journal article" date="2014" name="Int. J. Syst. Evol. Microbiol.">
        <title>Complete genome sequence of Corynebacterium casei LMG S-19264T (=DSM 44701T), isolated from a smear-ripened cheese.</title>
        <authorList>
            <consortium name="US DOE Joint Genome Institute (JGI-PGF)"/>
            <person name="Walter F."/>
            <person name="Albersmeier A."/>
            <person name="Kalinowski J."/>
            <person name="Ruckert C."/>
        </authorList>
    </citation>
    <scope>NUCLEOTIDE SEQUENCE</scope>
    <source>
        <strain evidence="22">KCTC 12113</strain>
    </source>
</reference>
<evidence type="ECO:0000256" key="2">
    <source>
        <dbReference type="ARBA" id="ARBA00000909"/>
    </source>
</evidence>
<feature type="binding site" evidence="17">
    <location>
        <position position="376"/>
    </location>
    <ligand>
        <name>(6S)-NADPHX</name>
        <dbReference type="ChEBI" id="CHEBI:64076"/>
    </ligand>
</feature>
<dbReference type="GO" id="GO:0052855">
    <property type="term" value="F:ADP-dependent NAD(P)H-hydrate dehydratase activity"/>
    <property type="evidence" value="ECO:0007669"/>
    <property type="project" value="UniProtKB-UniRule"/>
</dbReference>
<dbReference type="GO" id="GO:0110051">
    <property type="term" value="P:metabolite repair"/>
    <property type="evidence" value="ECO:0007669"/>
    <property type="project" value="TreeGrafter"/>
</dbReference>
<sequence length="501" mass="55396">MKIFNAKEIYDADKITLEREQISADVLMERAALQIFKWLHNYLKGSTSPIYIFCGVGNNGGDGLVLARHLIQYGYRVAVHIVNFSGNRSKEFSMNLDRLKELNLNLNFMEENSSLPQLEEGGIIVDAIFGIGLKRDVDPWIIKIFQEINKSNSFVLYVDIPSGVFMDHKVPDANEAIKCNYLLSFQVPKLLFFLPGTGVFLERWELLDIGLDKEFLLHAPSNFLYIDKAEAFSLYRPRQKYSHKGTYGHTLIIGGSYGKIGAVILASKGCLYSGSGLVTAFVPKCGYIPMQTSFPELMVLTDEYETEIQNIMFDLVPSVIGIGVGMGTAPKTVKAFSRFLKNNKTSLVIDADGLNILSRNLDLLNLLPPQTVLTPHPKELERILGKWRNDFDKLERVKEFSKKYDCVVVIKGAHTITVYKNKGYVNATGNPGMATGGSGDVLTGVITGLIAQEYPPLDAAILGVYLHGSAGDIAVKECGLQALIATDIATYIGKAYLNLLG</sequence>
<feature type="binding site" evidence="18">
    <location>
        <position position="126"/>
    </location>
    <ligand>
        <name>K(+)</name>
        <dbReference type="ChEBI" id="CHEBI:29103"/>
    </ligand>
</feature>
<dbReference type="AlphaFoldDB" id="A0A918ML77"/>
<evidence type="ECO:0000256" key="8">
    <source>
        <dbReference type="ARBA" id="ARBA00022857"/>
    </source>
</evidence>
<keyword evidence="8 17" id="KW-0521">NADP</keyword>
<feature type="binding site" evidence="18">
    <location>
        <begin position="130"/>
        <end position="136"/>
    </location>
    <ligand>
        <name>(6S)-NADPHX</name>
        <dbReference type="ChEBI" id="CHEBI:64076"/>
    </ligand>
</feature>
<name>A0A918ML77_9FLAO</name>
<feature type="binding site" evidence="17">
    <location>
        <position position="440"/>
    </location>
    <ligand>
        <name>(6S)-NADPHX</name>
        <dbReference type="ChEBI" id="CHEBI:64076"/>
    </ligand>
</feature>
<comment type="catalytic activity">
    <reaction evidence="1 18 19">
        <text>(6R)-NADHX = (6S)-NADHX</text>
        <dbReference type="Rhea" id="RHEA:32215"/>
        <dbReference type="ChEBI" id="CHEBI:64074"/>
        <dbReference type="ChEBI" id="CHEBI:64075"/>
        <dbReference type="EC" id="5.1.99.6"/>
    </reaction>
</comment>
<evidence type="ECO:0000256" key="7">
    <source>
        <dbReference type="ARBA" id="ARBA00022840"/>
    </source>
</evidence>
<dbReference type="PANTHER" id="PTHR12592">
    <property type="entry name" value="ATP-DEPENDENT (S)-NAD(P)H-HYDRATE DEHYDRATASE FAMILY MEMBER"/>
    <property type="match status" value="1"/>
</dbReference>
<evidence type="ECO:0000259" key="21">
    <source>
        <dbReference type="PROSITE" id="PS51385"/>
    </source>
</evidence>
<evidence type="ECO:0000256" key="14">
    <source>
        <dbReference type="ARBA" id="ARBA00025153"/>
    </source>
</evidence>
<dbReference type="CDD" id="cd01171">
    <property type="entry name" value="YXKO-related"/>
    <property type="match status" value="1"/>
</dbReference>
<comment type="function">
    <text evidence="14 19">Bifunctional enzyme that catalyzes the epimerization of the S- and R-forms of NAD(P)HX and the dehydration of the S-form of NAD(P)HX at the expense of ADP, which is converted to AMP. This allows the repair of both epimers of NAD(P)HX, a damaged form of NAD(P)H that is a result of enzymatic or heat-dependent hydration.</text>
</comment>